<evidence type="ECO:0000256" key="3">
    <source>
        <dbReference type="ARBA" id="ARBA00022917"/>
    </source>
</evidence>
<dbReference type="AlphaFoldDB" id="A0A4Y7M0C8"/>
<feature type="compositionally biased region" description="Acidic residues" evidence="5">
    <location>
        <begin position="35"/>
        <end position="52"/>
    </location>
</feature>
<dbReference type="GO" id="GO:0003743">
    <property type="term" value="F:translation initiation factor activity"/>
    <property type="evidence" value="ECO:0007669"/>
    <property type="project" value="UniProtKB-UniRule"/>
</dbReference>
<protein>
    <recommendedName>
        <fullName evidence="4">Eukaryotic translation initiation factor 3 subunit J</fullName>
        <shortName evidence="4">eIF3j</shortName>
    </recommendedName>
</protein>
<organism evidence="6">
    <name type="scientific">Daphnia barbata</name>
    <dbReference type="NCBI Taxonomy" id="414587"/>
    <lineage>
        <taxon>Eukaryota</taxon>
        <taxon>Metazoa</taxon>
        <taxon>Ecdysozoa</taxon>
        <taxon>Arthropoda</taxon>
        <taxon>Crustacea</taxon>
        <taxon>Branchiopoda</taxon>
        <taxon>Diplostraca</taxon>
        <taxon>Cladocera</taxon>
        <taxon>Anomopoda</taxon>
        <taxon>Daphniidae</taxon>
        <taxon>Daphnia</taxon>
    </lineage>
</organism>
<gene>
    <name evidence="6" type="primary">EOG090X0OQM</name>
</gene>
<dbReference type="HAMAP" id="MF_03009">
    <property type="entry name" value="eIF3j"/>
    <property type="match status" value="1"/>
</dbReference>
<sequence>MTFGSMKAIGKADADDFEPSVPVPAATAIVSDKWEGEDEDEPVKESWEDEETENKPAEIKTAPTATKKKSSKRLEEKIAERERKSKEDAEARRILLEENMTPEERIAEKLRRQKLVEESDFEMAKETFGISDTLPADGSIDHANPSSKEEFAEFKNLLVKKLQSLSSKTSYNDFVEDFIKDICIGLEVDVLKKVSLTSKSLHEEKLKMVKAATKGGKKGKTKVALRMDKGVVDNFGDDFGGGDYDDFM</sequence>
<proteinExistence type="evidence at transcript level"/>
<dbReference type="GO" id="GO:0001732">
    <property type="term" value="P:formation of cytoplasmic translation initiation complex"/>
    <property type="evidence" value="ECO:0007669"/>
    <property type="project" value="UniProtKB-UniRule"/>
</dbReference>
<evidence type="ECO:0000256" key="2">
    <source>
        <dbReference type="ARBA" id="ARBA00022540"/>
    </source>
</evidence>
<comment type="subunit">
    <text evidence="4">Component of the eukaryotic translation initiation factor 3 (eIF-3) complex.</text>
</comment>
<dbReference type="GO" id="GO:0033290">
    <property type="term" value="C:eukaryotic 48S preinitiation complex"/>
    <property type="evidence" value="ECO:0007669"/>
    <property type="project" value="UniProtKB-UniRule"/>
</dbReference>
<dbReference type="PANTHER" id="PTHR21681:SF0">
    <property type="entry name" value="EUKARYOTIC TRANSLATION INITIATION FACTOR 3 SUBUNIT J"/>
    <property type="match status" value="1"/>
</dbReference>
<dbReference type="GO" id="GO:0005852">
    <property type="term" value="C:eukaryotic translation initiation factor 3 complex"/>
    <property type="evidence" value="ECO:0007669"/>
    <property type="project" value="UniProtKB-UniRule"/>
</dbReference>
<name>A0A4Y7M0C8_9CRUS</name>
<keyword evidence="3 4" id="KW-0648">Protein biosynthesis</keyword>
<evidence type="ECO:0000256" key="5">
    <source>
        <dbReference type="SAM" id="MobiDB-lite"/>
    </source>
</evidence>
<comment type="similarity">
    <text evidence="4">Belongs to the eIF-3 subunit J family.</text>
</comment>
<comment type="function">
    <text evidence="4">Component of the eukaryotic translation initiation factor 3 (eIF-3) complex, which is involved in protein synthesis of a specialized repertoire of mRNAs and, together with other initiation factors, stimulates binding of mRNA and methionyl-tRNAi to the 40S ribosome. The eIF-3 complex specifically targets and initiates translation of a subset of mRNAs involved in cell proliferation.</text>
</comment>
<keyword evidence="1 4" id="KW-0963">Cytoplasm</keyword>
<dbReference type="Gene3D" id="1.10.246.60">
    <property type="entry name" value="Eukaryotic translation initiation factor 3 like domains"/>
    <property type="match status" value="1"/>
</dbReference>
<dbReference type="InterPro" id="IPR013906">
    <property type="entry name" value="eIF3j"/>
</dbReference>
<feature type="region of interest" description="Disordered" evidence="5">
    <location>
        <begin position="1"/>
        <end position="88"/>
    </location>
</feature>
<keyword evidence="2 4" id="KW-0396">Initiation factor</keyword>
<comment type="subcellular location">
    <subcellularLocation>
        <location evidence="4">Cytoplasm</location>
    </subcellularLocation>
</comment>
<feature type="compositionally biased region" description="Basic and acidic residues" evidence="5">
    <location>
        <begin position="72"/>
        <end position="88"/>
    </location>
</feature>
<dbReference type="GO" id="GO:0016282">
    <property type="term" value="C:eukaryotic 43S preinitiation complex"/>
    <property type="evidence" value="ECO:0007669"/>
    <property type="project" value="UniProtKB-UniRule"/>
</dbReference>
<dbReference type="EMBL" id="LR005002">
    <property type="protein sequence ID" value="SVE74621.1"/>
    <property type="molecule type" value="mRNA"/>
</dbReference>
<dbReference type="Pfam" id="PF08597">
    <property type="entry name" value="eIF3_subunit"/>
    <property type="match status" value="1"/>
</dbReference>
<reference evidence="6" key="1">
    <citation type="submission" date="2018-08" db="EMBL/GenBank/DDBJ databases">
        <authorList>
            <person name="Cornetti L."/>
        </authorList>
    </citation>
    <scope>NUCLEOTIDE SEQUENCE</scope>
    <source>
        <strain evidence="6">ZW-BAR-1</strain>
    </source>
</reference>
<evidence type="ECO:0000256" key="4">
    <source>
        <dbReference type="HAMAP-Rule" id="MF_03009"/>
    </source>
</evidence>
<dbReference type="PANTHER" id="PTHR21681">
    <property type="entry name" value="EUKARYOTIC TRANSLATION INITIATION FACTOR 3 SUBUNIT J"/>
    <property type="match status" value="1"/>
</dbReference>
<evidence type="ECO:0000313" key="6">
    <source>
        <dbReference type="EMBL" id="SVE74621.1"/>
    </source>
</evidence>
<dbReference type="InterPro" id="IPR023194">
    <property type="entry name" value="eIF3-like_dom_sf"/>
</dbReference>
<evidence type="ECO:0000256" key="1">
    <source>
        <dbReference type="ARBA" id="ARBA00022490"/>
    </source>
</evidence>
<accession>A0A4Y7M0C8</accession>